<dbReference type="EMBL" id="JADGJD010000691">
    <property type="protein sequence ID" value="KAJ3049123.1"/>
    <property type="molecule type" value="Genomic_DNA"/>
</dbReference>
<dbReference type="InterPro" id="IPR053206">
    <property type="entry name" value="Dimeric_xanthone_biosynth"/>
</dbReference>
<protein>
    <recommendedName>
        <fullName evidence="1">Hemerythrin-like domain-containing protein</fullName>
    </recommendedName>
</protein>
<reference evidence="2" key="1">
    <citation type="submission" date="2020-05" db="EMBL/GenBank/DDBJ databases">
        <title>Phylogenomic resolution of chytrid fungi.</title>
        <authorList>
            <person name="Stajich J.E."/>
            <person name="Amses K."/>
            <person name="Simmons R."/>
            <person name="Seto K."/>
            <person name="Myers J."/>
            <person name="Bonds A."/>
            <person name="Quandt C.A."/>
            <person name="Barry K."/>
            <person name="Liu P."/>
            <person name="Grigoriev I."/>
            <person name="Longcore J.E."/>
            <person name="James T.Y."/>
        </authorList>
    </citation>
    <scope>NUCLEOTIDE SEQUENCE</scope>
    <source>
        <strain evidence="2">JEL0318</strain>
    </source>
</reference>
<dbReference type="Gene3D" id="1.20.120.520">
    <property type="entry name" value="nmb1532 protein domain like"/>
    <property type="match status" value="1"/>
</dbReference>
<dbReference type="PANTHER" id="PTHR38048">
    <property type="entry name" value="EXPRESSED PROTEIN"/>
    <property type="match status" value="1"/>
</dbReference>
<dbReference type="Proteomes" id="UP001212841">
    <property type="component" value="Unassembled WGS sequence"/>
</dbReference>
<accession>A0AAD5SBJ0</accession>
<sequence>MPDVYETWTTNLKYFHDHHRSSLNHLIQECDTIKRAQIPPFLRSLQSFLHGLHMHHTIEDHHVFPFLAKKFDVSQFEKDHQQLDSIIEKLQTAASATDVGNWPVEFDRRGMKALLVEMKELVFPHMQLEEDITRPEKMREAFTQKEMERFMSRV</sequence>
<dbReference type="InterPro" id="IPR012312">
    <property type="entry name" value="Hemerythrin-like"/>
</dbReference>
<dbReference type="Pfam" id="PF01814">
    <property type="entry name" value="Hemerythrin"/>
    <property type="match status" value="1"/>
</dbReference>
<dbReference type="AlphaFoldDB" id="A0AAD5SBJ0"/>
<comment type="caution">
    <text evidence="2">The sequence shown here is derived from an EMBL/GenBank/DDBJ whole genome shotgun (WGS) entry which is preliminary data.</text>
</comment>
<dbReference type="PANTHER" id="PTHR38048:SF1">
    <property type="entry name" value="HEMERYTHRIN-LIKE DOMAIN-CONTAINING PROTEIN"/>
    <property type="match status" value="1"/>
</dbReference>
<evidence type="ECO:0000313" key="2">
    <source>
        <dbReference type="EMBL" id="KAJ3049123.1"/>
    </source>
</evidence>
<dbReference type="CDD" id="cd12108">
    <property type="entry name" value="Hr-like"/>
    <property type="match status" value="1"/>
</dbReference>
<proteinExistence type="predicted"/>
<feature type="domain" description="Hemerythrin-like" evidence="1">
    <location>
        <begin position="11"/>
        <end position="132"/>
    </location>
</feature>
<keyword evidence="3" id="KW-1185">Reference proteome</keyword>
<evidence type="ECO:0000313" key="3">
    <source>
        <dbReference type="Proteomes" id="UP001212841"/>
    </source>
</evidence>
<gene>
    <name evidence="2" type="ORF">HK097_009859</name>
</gene>
<evidence type="ECO:0000259" key="1">
    <source>
        <dbReference type="Pfam" id="PF01814"/>
    </source>
</evidence>
<name>A0AAD5SBJ0_9FUNG</name>
<organism evidence="2 3">
    <name type="scientific">Rhizophlyctis rosea</name>
    <dbReference type="NCBI Taxonomy" id="64517"/>
    <lineage>
        <taxon>Eukaryota</taxon>
        <taxon>Fungi</taxon>
        <taxon>Fungi incertae sedis</taxon>
        <taxon>Chytridiomycota</taxon>
        <taxon>Chytridiomycota incertae sedis</taxon>
        <taxon>Chytridiomycetes</taxon>
        <taxon>Rhizophlyctidales</taxon>
        <taxon>Rhizophlyctidaceae</taxon>
        <taxon>Rhizophlyctis</taxon>
    </lineage>
</organism>